<dbReference type="InterPro" id="IPR035979">
    <property type="entry name" value="RBD_domain_sf"/>
</dbReference>
<protein>
    <recommendedName>
        <fullName evidence="8">Macro domain-containing protein</fullName>
    </recommendedName>
</protein>
<dbReference type="InterPro" id="IPR002589">
    <property type="entry name" value="Macro_dom"/>
</dbReference>
<feature type="region of interest" description="Disordered" evidence="7">
    <location>
        <begin position="1043"/>
        <end position="1070"/>
    </location>
</feature>
<keyword evidence="2" id="KW-0328">Glycosyltransferase</keyword>
<dbReference type="PANTHER" id="PTHR14453:SF106">
    <property type="entry name" value="POLY [ADP-RIBOSE] POLYMERASE"/>
    <property type="match status" value="1"/>
</dbReference>
<feature type="compositionally biased region" description="Basic and acidic residues" evidence="7">
    <location>
        <begin position="804"/>
        <end position="826"/>
    </location>
</feature>
<dbReference type="GO" id="GO:0005737">
    <property type="term" value="C:cytoplasm"/>
    <property type="evidence" value="ECO:0007669"/>
    <property type="project" value="TreeGrafter"/>
</dbReference>
<feature type="compositionally biased region" description="Basic and acidic residues" evidence="7">
    <location>
        <begin position="759"/>
        <end position="782"/>
    </location>
</feature>
<dbReference type="CDD" id="cd00590">
    <property type="entry name" value="RRM_SF"/>
    <property type="match status" value="1"/>
</dbReference>
<feature type="coiled-coil region" evidence="6">
    <location>
        <begin position="410"/>
        <end position="445"/>
    </location>
</feature>
<feature type="compositionally biased region" description="Polar residues" evidence="7">
    <location>
        <begin position="738"/>
        <end position="758"/>
    </location>
</feature>
<accession>A0A9Q1ENS8</accession>
<dbReference type="Pfam" id="PF23085">
    <property type="entry name" value="RRM_PARP14_3"/>
    <property type="match status" value="1"/>
</dbReference>
<dbReference type="InterPro" id="IPR057043">
    <property type="entry name" value="PARP14_KH_2"/>
</dbReference>
<dbReference type="Pfam" id="PF23084">
    <property type="entry name" value="KH_PARP14_1"/>
    <property type="match status" value="1"/>
</dbReference>
<dbReference type="InterPro" id="IPR052056">
    <property type="entry name" value="Mono-ARTD/PARP"/>
</dbReference>
<evidence type="ECO:0000313" key="9">
    <source>
        <dbReference type="EMBL" id="KAJ8342156.1"/>
    </source>
</evidence>
<dbReference type="Pfam" id="PF01661">
    <property type="entry name" value="Macro"/>
    <property type="match status" value="3"/>
</dbReference>
<reference evidence="9" key="1">
    <citation type="journal article" date="2023" name="Science">
        <title>Genome structures resolve the early diversification of teleost fishes.</title>
        <authorList>
            <person name="Parey E."/>
            <person name="Louis A."/>
            <person name="Montfort J."/>
            <person name="Bouchez O."/>
            <person name="Roques C."/>
            <person name="Iampietro C."/>
            <person name="Lluch J."/>
            <person name="Castinel A."/>
            <person name="Donnadieu C."/>
            <person name="Desvignes T."/>
            <person name="Floi Bucao C."/>
            <person name="Jouanno E."/>
            <person name="Wen M."/>
            <person name="Mejri S."/>
            <person name="Dirks R."/>
            <person name="Jansen H."/>
            <person name="Henkel C."/>
            <person name="Chen W.J."/>
            <person name="Zahm M."/>
            <person name="Cabau C."/>
            <person name="Klopp C."/>
            <person name="Thompson A.W."/>
            <person name="Robinson-Rechavi M."/>
            <person name="Braasch I."/>
            <person name="Lecointre G."/>
            <person name="Bobe J."/>
            <person name="Postlethwait J.H."/>
            <person name="Berthelot C."/>
            <person name="Roest Crollius H."/>
            <person name="Guiguen Y."/>
        </authorList>
    </citation>
    <scope>NUCLEOTIDE SEQUENCE</scope>
    <source>
        <strain evidence="9">WJC10195</strain>
    </source>
</reference>
<dbReference type="PANTHER" id="PTHR14453">
    <property type="entry name" value="PARP/ZINC FINGER CCCH TYPE DOMAIN CONTAINING PROTEIN"/>
    <property type="match status" value="1"/>
</dbReference>
<feature type="compositionally biased region" description="Polar residues" evidence="7">
    <location>
        <begin position="827"/>
        <end position="846"/>
    </location>
</feature>
<keyword evidence="3" id="KW-0808">Transferase</keyword>
<dbReference type="Gene3D" id="3.40.220.10">
    <property type="entry name" value="Leucine Aminopeptidase, subunit E, domain 1"/>
    <property type="match status" value="3"/>
</dbReference>
<name>A0A9Q1ENS8_SYNKA</name>
<dbReference type="Pfam" id="PF23248">
    <property type="entry name" value="KH_PARP14_2"/>
    <property type="match status" value="1"/>
</dbReference>
<dbReference type="InterPro" id="IPR057045">
    <property type="entry name" value="PARP14_KH_3"/>
</dbReference>
<evidence type="ECO:0000256" key="4">
    <source>
        <dbReference type="ARBA" id="ARBA00023027"/>
    </source>
</evidence>
<dbReference type="InterPro" id="IPR057051">
    <property type="entry name" value="PARP14_RPM_1"/>
</dbReference>
<keyword evidence="5" id="KW-0539">Nucleus</keyword>
<dbReference type="OrthoDB" id="6133115at2759"/>
<keyword evidence="6" id="KW-0175">Coiled coil</keyword>
<dbReference type="CDD" id="cd02903">
    <property type="entry name" value="Macro_BAL-like"/>
    <property type="match status" value="1"/>
</dbReference>
<dbReference type="InterPro" id="IPR043472">
    <property type="entry name" value="Macro_dom-like"/>
</dbReference>
<dbReference type="Gene3D" id="3.30.70.330">
    <property type="match status" value="2"/>
</dbReference>
<feature type="compositionally biased region" description="Polar residues" evidence="7">
    <location>
        <begin position="783"/>
        <end position="803"/>
    </location>
</feature>
<evidence type="ECO:0000256" key="6">
    <source>
        <dbReference type="SAM" id="Coils"/>
    </source>
</evidence>
<dbReference type="PROSITE" id="PS51154">
    <property type="entry name" value="MACRO"/>
    <property type="match status" value="3"/>
</dbReference>
<evidence type="ECO:0000256" key="3">
    <source>
        <dbReference type="ARBA" id="ARBA00022679"/>
    </source>
</evidence>
<evidence type="ECO:0000256" key="2">
    <source>
        <dbReference type="ARBA" id="ARBA00022676"/>
    </source>
</evidence>
<evidence type="ECO:0000256" key="1">
    <source>
        <dbReference type="ARBA" id="ARBA00004123"/>
    </source>
</evidence>
<evidence type="ECO:0000256" key="7">
    <source>
        <dbReference type="SAM" id="MobiDB-lite"/>
    </source>
</evidence>
<proteinExistence type="predicted"/>
<dbReference type="Proteomes" id="UP001152622">
    <property type="component" value="Chromosome 14"/>
</dbReference>
<dbReference type="GO" id="GO:0005634">
    <property type="term" value="C:nucleus"/>
    <property type="evidence" value="ECO:0007669"/>
    <property type="project" value="UniProtKB-SubCell"/>
</dbReference>
<keyword evidence="10" id="KW-1185">Reference proteome</keyword>
<feature type="domain" description="Macro" evidence="8">
    <location>
        <begin position="857"/>
        <end position="1043"/>
    </location>
</feature>
<feature type="domain" description="Macro" evidence="8">
    <location>
        <begin position="528"/>
        <end position="716"/>
    </location>
</feature>
<dbReference type="SMART" id="SM00506">
    <property type="entry name" value="A1pp"/>
    <property type="match status" value="3"/>
</dbReference>
<feature type="compositionally biased region" description="Polar residues" evidence="7">
    <location>
        <begin position="1055"/>
        <end position="1070"/>
    </location>
</feature>
<dbReference type="Pfam" id="PF23249">
    <property type="entry name" value="KH_PARP14_3"/>
    <property type="match status" value="1"/>
</dbReference>
<dbReference type="InterPro" id="IPR012677">
    <property type="entry name" value="Nucleotide-bd_a/b_plait_sf"/>
</dbReference>
<organism evidence="9 10">
    <name type="scientific">Synaphobranchus kaupii</name>
    <name type="common">Kaup's arrowtooth eel</name>
    <dbReference type="NCBI Taxonomy" id="118154"/>
    <lineage>
        <taxon>Eukaryota</taxon>
        <taxon>Metazoa</taxon>
        <taxon>Chordata</taxon>
        <taxon>Craniata</taxon>
        <taxon>Vertebrata</taxon>
        <taxon>Euteleostomi</taxon>
        <taxon>Actinopterygii</taxon>
        <taxon>Neopterygii</taxon>
        <taxon>Teleostei</taxon>
        <taxon>Anguilliformes</taxon>
        <taxon>Synaphobranchidae</taxon>
        <taxon>Synaphobranchus</taxon>
    </lineage>
</organism>
<gene>
    <name evidence="9" type="ORF">SKAU_G00320840</name>
</gene>
<sequence>MEDNPYAVTVAGEWGSNPPKAIKNKLQIYFQSKKKSGGGDCQVELTGGTATVSFNSKDVRERVLAKEDHALEVENEKLKLWLCKENPEKAVHGEEVEDIKPAESGVQEEMQSDSAELSQATAVLVENVPEKLSREVLGMMVESICNVTEEEFSLEMIRDMNTAVVTFSQPSAAERFLSKCSGHSRFQQYQLQGRVLEPTCSVRVENLPPQAVEDLLELYFEKERQGGGRVAGITMIPEEQAAIITFQDPKVAENVLQRKHHICKALVSVYPYQQALGTALYGSDRPEWKLPEAFTENLHPALGNFLLQESQLAAISAQMQAQFCQVELSTELAKLRPLPGLLKQKGLTANRIEGWRGEASQAFHSIVARYRCFECPVNASVWKAAEREIRQAVSEDAVLLPNLSNGVVAIAGLAKDVDRIQKEMEEMVQRAANQLERERDGVSEEMVVSPGLHSILQQAGLQSIFTQRYPALSMTYRSDTQSLILSGLSTEVITVKNWVLEKKLASQNMDEEDKPMRHKHEEEDDGHAVSCRVQMDNGVMVTVSKADLACFVADAVVNAANERLQHYGGLAAALLMAAGQKLQDDSDAYVRTNGRLRPGDAAITQAGRLPCKYVIHAVGPYYSSANQSRCVQQLAHAVSHSLDLAEKHGCTSIAIPAISSGIFGFPLKLCAETIAKAVWEHCVDNRSSRASLAKIHLVNNDDKTVQAMTQAVQTVFADVQLQILSQRRSSPVAEWNKKTTPQAAEWNSPSERQWNSADQSRDKPSQRRGELETLHTEQRQEKNTPQAAEWNSPSEKQWTSADQSWDKPSQHRGELETLHTERRQEKNTPQAAGWNSPSERQWSSADQSRDKPSESMGELEALHTKEGLLIVLRKGNIEDASTDVIVNTISVDLDLRKGAVSKAILQAAGPQLQGAVRDQASRGRADYGNVMHTSGFHLRSDIFHIICPFWNGGAGQAEQTLINTVKTCLRDAEKQKARSLAFPAIGTGNLGFPKPLVAKTMLSEIQAFSHKRATSHLRKVVFLVHPSDTQTVECFVREFRDQAQRQEGPSRKHSGQSQQDKLHSSQSEQAFVGQVSNPTVQVHSMEFDHLTLELSSGDITRETTDIIVNSYNKDFSLQTGVSKAILEAAGPQVEEECTQLASQQHNEPIVTQAGNLRCRSIIHTMVRNDAANIKDVVFQVLQVCEVNEAASVAFPALGTGLGGVSPPLVAEAMISAVTDFVKKKPGRCLKFVKIVIFQPEMVSHFHKSMKKREGGVQPVGKSLLTKAKVSKLYALYHQSPKNTKLLSEAAADLNISLLKIGQIFTICWVSSSFSTVRALWKDFPALVEQMQTASQDPGCSDVERKKYGGLHKRLASKGFITDLATMKDILRELQCLSLMLQKRSTSLTDSSHDIHQTMEILTEMKTQGGKSSEKAEACHHLGNFRALP</sequence>
<evidence type="ECO:0000313" key="10">
    <source>
        <dbReference type="Proteomes" id="UP001152622"/>
    </source>
</evidence>
<feature type="domain" description="Macro" evidence="8">
    <location>
        <begin position="1079"/>
        <end position="1253"/>
    </location>
</feature>
<dbReference type="Pfam" id="PF23245">
    <property type="entry name" value="RRM_PARP14_2"/>
    <property type="match status" value="1"/>
</dbReference>
<keyword evidence="4" id="KW-0520">NAD</keyword>
<dbReference type="Pfam" id="PF23222">
    <property type="entry name" value="RRM_PARP14_1"/>
    <property type="match status" value="1"/>
</dbReference>
<dbReference type="CDD" id="cd02907">
    <property type="entry name" value="Macro_Af1521_BAL-like"/>
    <property type="match status" value="1"/>
</dbReference>
<dbReference type="GO" id="GO:1990404">
    <property type="term" value="F:NAD+-protein mono-ADP-ribosyltransferase activity"/>
    <property type="evidence" value="ECO:0007669"/>
    <property type="project" value="TreeGrafter"/>
</dbReference>
<dbReference type="GO" id="GO:0070212">
    <property type="term" value="P:protein poly-ADP-ribosylation"/>
    <property type="evidence" value="ECO:0007669"/>
    <property type="project" value="TreeGrafter"/>
</dbReference>
<dbReference type="SUPFAM" id="SSF52949">
    <property type="entry name" value="Macro domain-like"/>
    <property type="match status" value="3"/>
</dbReference>
<feature type="region of interest" description="Disordered" evidence="7">
    <location>
        <begin position="728"/>
        <end position="857"/>
    </location>
</feature>
<dbReference type="GO" id="GO:0003676">
    <property type="term" value="F:nucleic acid binding"/>
    <property type="evidence" value="ECO:0007669"/>
    <property type="project" value="InterPro"/>
</dbReference>
<dbReference type="SUPFAM" id="SSF54928">
    <property type="entry name" value="RNA-binding domain, RBD"/>
    <property type="match status" value="1"/>
</dbReference>
<dbReference type="EMBL" id="JAINUF010000014">
    <property type="protein sequence ID" value="KAJ8342156.1"/>
    <property type="molecule type" value="Genomic_DNA"/>
</dbReference>
<dbReference type="InterPro" id="IPR057050">
    <property type="entry name" value="RRM_PARP14_2"/>
</dbReference>
<comment type="caution">
    <text evidence="9">The sequence shown here is derived from an EMBL/GenBank/DDBJ whole genome shotgun (WGS) entry which is preliminary data.</text>
</comment>
<dbReference type="GO" id="GO:0003950">
    <property type="term" value="F:NAD+ poly-ADP-ribosyltransferase activity"/>
    <property type="evidence" value="ECO:0007669"/>
    <property type="project" value="TreeGrafter"/>
</dbReference>
<dbReference type="GO" id="GO:0010629">
    <property type="term" value="P:negative regulation of gene expression"/>
    <property type="evidence" value="ECO:0007669"/>
    <property type="project" value="TreeGrafter"/>
</dbReference>
<evidence type="ECO:0000256" key="5">
    <source>
        <dbReference type="ARBA" id="ARBA00023242"/>
    </source>
</evidence>
<comment type="subcellular location">
    <subcellularLocation>
        <location evidence="1">Nucleus</location>
    </subcellularLocation>
</comment>
<evidence type="ECO:0000259" key="8">
    <source>
        <dbReference type="PROSITE" id="PS51154"/>
    </source>
</evidence>
<dbReference type="GO" id="GO:0003714">
    <property type="term" value="F:transcription corepressor activity"/>
    <property type="evidence" value="ECO:0007669"/>
    <property type="project" value="TreeGrafter"/>
</dbReference>
<dbReference type="InterPro" id="IPR057044">
    <property type="entry name" value="PARP14_KH_1"/>
</dbReference>
<feature type="region of interest" description="Disordered" evidence="7">
    <location>
        <begin position="508"/>
        <end position="527"/>
    </location>
</feature>